<dbReference type="InterPro" id="IPR002048">
    <property type="entry name" value="EF_hand_dom"/>
</dbReference>
<keyword evidence="9" id="KW-1185">Reference proteome</keyword>
<evidence type="ECO:0000256" key="3">
    <source>
        <dbReference type="ARBA" id="ARBA00022723"/>
    </source>
</evidence>
<evidence type="ECO:0000313" key="8">
    <source>
        <dbReference type="EMBL" id="KAK2185967.1"/>
    </source>
</evidence>
<proteinExistence type="inferred from homology"/>
<dbReference type="SUPFAM" id="SSF47473">
    <property type="entry name" value="EF-hand"/>
    <property type="match status" value="1"/>
</dbReference>
<dbReference type="SMART" id="SM00054">
    <property type="entry name" value="EFh"/>
    <property type="match status" value="3"/>
</dbReference>
<evidence type="ECO:0000256" key="6">
    <source>
        <dbReference type="ARBA" id="ARBA00023288"/>
    </source>
</evidence>
<dbReference type="InterPro" id="IPR011992">
    <property type="entry name" value="EF-hand-dom_pair"/>
</dbReference>
<keyword evidence="5" id="KW-0106">Calcium</keyword>
<dbReference type="Proteomes" id="UP001209878">
    <property type="component" value="Unassembled WGS sequence"/>
</dbReference>
<reference evidence="8" key="1">
    <citation type="journal article" date="2023" name="Mol. Biol. Evol.">
        <title>Third-Generation Sequencing Reveals the Adaptive Role of the Epigenome in Three Deep-Sea Polychaetes.</title>
        <authorList>
            <person name="Perez M."/>
            <person name="Aroh O."/>
            <person name="Sun Y."/>
            <person name="Lan Y."/>
            <person name="Juniper S.K."/>
            <person name="Young C.R."/>
            <person name="Angers B."/>
            <person name="Qian P.Y."/>
        </authorList>
    </citation>
    <scope>NUCLEOTIDE SEQUENCE</scope>
    <source>
        <strain evidence="8">R07B-5</strain>
    </source>
</reference>
<organism evidence="8 9">
    <name type="scientific">Ridgeia piscesae</name>
    <name type="common">Tubeworm</name>
    <dbReference type="NCBI Taxonomy" id="27915"/>
    <lineage>
        <taxon>Eukaryota</taxon>
        <taxon>Metazoa</taxon>
        <taxon>Spiralia</taxon>
        <taxon>Lophotrochozoa</taxon>
        <taxon>Annelida</taxon>
        <taxon>Polychaeta</taxon>
        <taxon>Sedentaria</taxon>
        <taxon>Canalipalpata</taxon>
        <taxon>Sabellida</taxon>
        <taxon>Siboglinidae</taxon>
        <taxon>Ridgeia</taxon>
    </lineage>
</organism>
<feature type="domain" description="EF-hand" evidence="7">
    <location>
        <begin position="62"/>
        <end position="97"/>
    </location>
</feature>
<accession>A0AAD9P0P2</accession>
<dbReference type="PROSITE" id="PS00018">
    <property type="entry name" value="EF_HAND_1"/>
    <property type="match status" value="2"/>
</dbReference>
<keyword evidence="3" id="KW-0479">Metal-binding</keyword>
<dbReference type="CDD" id="cd00051">
    <property type="entry name" value="EFh"/>
    <property type="match status" value="2"/>
</dbReference>
<protein>
    <recommendedName>
        <fullName evidence="7">EF-hand domain-containing protein</fullName>
    </recommendedName>
</protein>
<dbReference type="PRINTS" id="PR00450">
    <property type="entry name" value="RECOVERIN"/>
</dbReference>
<evidence type="ECO:0000256" key="4">
    <source>
        <dbReference type="ARBA" id="ARBA00022737"/>
    </source>
</evidence>
<evidence type="ECO:0000259" key="7">
    <source>
        <dbReference type="PROSITE" id="PS50222"/>
    </source>
</evidence>
<gene>
    <name evidence="8" type="ORF">NP493_215g00023</name>
</gene>
<evidence type="ECO:0000313" key="9">
    <source>
        <dbReference type="Proteomes" id="UP001209878"/>
    </source>
</evidence>
<dbReference type="PROSITE" id="PS50222">
    <property type="entry name" value="EF_HAND_2"/>
    <property type="match status" value="3"/>
</dbReference>
<feature type="domain" description="EF-hand" evidence="7">
    <location>
        <begin position="98"/>
        <end position="133"/>
    </location>
</feature>
<dbReference type="FunFam" id="1.10.238.10:FF:000009">
    <property type="entry name" value="Visinin-like protein 1"/>
    <property type="match status" value="1"/>
</dbReference>
<dbReference type="InterPro" id="IPR018247">
    <property type="entry name" value="EF_Hand_1_Ca_BS"/>
</dbReference>
<dbReference type="InterPro" id="IPR028846">
    <property type="entry name" value="Recoverin"/>
</dbReference>
<name>A0AAD9P0P2_RIDPI</name>
<evidence type="ECO:0000256" key="5">
    <source>
        <dbReference type="ARBA" id="ARBA00022837"/>
    </source>
</evidence>
<comment type="similarity">
    <text evidence="1">Belongs to the recoverin family.</text>
</comment>
<dbReference type="EMBL" id="JAODUO010000216">
    <property type="protein sequence ID" value="KAK2185967.1"/>
    <property type="molecule type" value="Genomic_DNA"/>
</dbReference>
<feature type="domain" description="EF-hand" evidence="7">
    <location>
        <begin position="145"/>
        <end position="180"/>
    </location>
</feature>
<sequence>MGAQASSLRPEVLSDLQDSTNFTADEIREYYKEFTKDCPHGHLTLTVDDFKAAYAHVFPQGDATVFAEHVFRTFDRGTNGRIDFRAFLQTLSTQLKGGFMEKLEWIFHLYDIDNTGYISREELLIMIEAIDQLNRGHVPTEERVSPRALVDYIMSRADNDHDNKLSKQEFISGALSSKTIQRMLVGTLAASSSPFAHRKKLAKH</sequence>
<keyword evidence="6" id="KW-0449">Lipoprotein</keyword>
<comment type="caution">
    <text evidence="8">The sequence shown here is derived from an EMBL/GenBank/DDBJ whole genome shotgun (WGS) entry which is preliminary data.</text>
</comment>
<keyword evidence="4" id="KW-0677">Repeat</keyword>
<keyword evidence="2" id="KW-0519">Myristate</keyword>
<dbReference type="PANTHER" id="PTHR23055:SF178">
    <property type="entry name" value="NEUROCALCIN HOMOLOG"/>
    <property type="match status" value="1"/>
</dbReference>
<dbReference type="GO" id="GO:0005509">
    <property type="term" value="F:calcium ion binding"/>
    <property type="evidence" value="ECO:0007669"/>
    <property type="project" value="InterPro"/>
</dbReference>
<dbReference type="Gene3D" id="1.10.238.10">
    <property type="entry name" value="EF-hand"/>
    <property type="match status" value="1"/>
</dbReference>
<evidence type="ECO:0000256" key="2">
    <source>
        <dbReference type="ARBA" id="ARBA00022707"/>
    </source>
</evidence>
<dbReference type="AlphaFoldDB" id="A0AAD9P0P2"/>
<dbReference type="Pfam" id="PF13499">
    <property type="entry name" value="EF-hand_7"/>
    <property type="match status" value="1"/>
</dbReference>
<evidence type="ECO:0000256" key="1">
    <source>
        <dbReference type="ARBA" id="ARBA00006049"/>
    </source>
</evidence>
<dbReference type="PANTHER" id="PTHR23055">
    <property type="entry name" value="CALCIUM BINDING PROTEINS"/>
    <property type="match status" value="1"/>
</dbReference>